<evidence type="ECO:0000313" key="5">
    <source>
        <dbReference type="EMBL" id="EDZ69321.1"/>
    </source>
</evidence>
<dbReference type="Pfam" id="PF00303">
    <property type="entry name" value="Thymidylat_synt"/>
    <property type="match status" value="1"/>
</dbReference>
<dbReference type="OrthoDB" id="766at2759"/>
<accession>B5VRX1</accession>
<sequence>MTMDGKNKEEEQYLDLCKRIIDEGEFRPDRTGTGTLSLFAPPQLRFSLRDDTFPLLTTKKVFTRGIILELLWFLAGDTDANLLSEQGVKIWDGNGSREYLDKMGFKDRKVGDLGPVYGFQWRHFGAKYKTCDDDYTGQGIDQLKQVIHKLKTNPYDRRIIMSAW</sequence>
<dbReference type="SUPFAM" id="SSF55831">
    <property type="entry name" value="Thymidylate synthase/dCMP hydroxymethylase"/>
    <property type="match status" value="1"/>
</dbReference>
<reference evidence="5 6" key="1">
    <citation type="journal article" date="2008" name="FEMS Yeast Res.">
        <title>Comparative genome analysis of a Saccharomyces cerevisiae wine strain.</title>
        <authorList>
            <person name="Borneman A.R."/>
            <person name="Forgan A.H."/>
            <person name="Pretorius I.S."/>
            <person name="Chambers P.J."/>
        </authorList>
    </citation>
    <scope>NUCLEOTIDE SEQUENCE [LARGE SCALE GENOMIC DNA]</scope>
    <source>
        <strain evidence="5 6">AWRI1631</strain>
    </source>
</reference>
<protein>
    <recommendedName>
        <fullName evidence="1">thymidylate synthase</fullName>
        <ecNumber evidence="1">2.1.1.45</ecNumber>
    </recommendedName>
</protein>
<dbReference type="InterPro" id="IPR045097">
    <property type="entry name" value="Thymidate_synth/dCMP_Mease"/>
</dbReference>
<dbReference type="Proteomes" id="UP000008988">
    <property type="component" value="Unassembled WGS sequence"/>
</dbReference>
<dbReference type="Gene3D" id="3.30.572.10">
    <property type="entry name" value="Thymidylate synthase/dCMP hydroxymethylase domain"/>
    <property type="match status" value="1"/>
</dbReference>
<evidence type="ECO:0000256" key="3">
    <source>
        <dbReference type="ARBA" id="ARBA00022679"/>
    </source>
</evidence>
<dbReference type="InterPro" id="IPR036926">
    <property type="entry name" value="Thymidate_synth/dCMP_Mease_sf"/>
</dbReference>
<dbReference type="GO" id="GO:0004799">
    <property type="term" value="F:thymidylate synthase activity"/>
    <property type="evidence" value="ECO:0007669"/>
    <property type="project" value="UniProtKB-EC"/>
</dbReference>
<evidence type="ECO:0000313" key="6">
    <source>
        <dbReference type="Proteomes" id="UP000008988"/>
    </source>
</evidence>
<organism evidence="5 6">
    <name type="scientific">Saccharomyces cerevisiae (strain AWRI1631)</name>
    <name type="common">Baker's yeast</name>
    <dbReference type="NCBI Taxonomy" id="545124"/>
    <lineage>
        <taxon>Eukaryota</taxon>
        <taxon>Fungi</taxon>
        <taxon>Dikarya</taxon>
        <taxon>Ascomycota</taxon>
        <taxon>Saccharomycotina</taxon>
        <taxon>Saccharomycetes</taxon>
        <taxon>Saccharomycetales</taxon>
        <taxon>Saccharomycetaceae</taxon>
        <taxon>Saccharomyces</taxon>
    </lineage>
</organism>
<dbReference type="InterPro" id="IPR000398">
    <property type="entry name" value="Thymidylate_synthase"/>
</dbReference>
<dbReference type="GO" id="GO:0005739">
    <property type="term" value="C:mitochondrion"/>
    <property type="evidence" value="ECO:0007669"/>
    <property type="project" value="TreeGrafter"/>
</dbReference>
<dbReference type="GO" id="GO:0006231">
    <property type="term" value="P:dTMP biosynthetic process"/>
    <property type="evidence" value="ECO:0007669"/>
    <property type="project" value="InterPro"/>
</dbReference>
<dbReference type="CDD" id="cd00351">
    <property type="entry name" value="TS_Pyrimidine_HMase"/>
    <property type="match status" value="1"/>
</dbReference>
<dbReference type="EC" id="2.1.1.45" evidence="1"/>
<dbReference type="GO" id="GO:0005829">
    <property type="term" value="C:cytosol"/>
    <property type="evidence" value="ECO:0007669"/>
    <property type="project" value="TreeGrafter"/>
</dbReference>
<evidence type="ECO:0000256" key="1">
    <source>
        <dbReference type="ARBA" id="ARBA00011947"/>
    </source>
</evidence>
<keyword evidence="3" id="KW-0808">Transferase</keyword>
<dbReference type="EMBL" id="ABSV01002145">
    <property type="protein sequence ID" value="EDZ69321.1"/>
    <property type="molecule type" value="Genomic_DNA"/>
</dbReference>
<evidence type="ECO:0000256" key="2">
    <source>
        <dbReference type="ARBA" id="ARBA00022603"/>
    </source>
</evidence>
<comment type="caution">
    <text evidence="5">The sequence shown here is derived from an EMBL/GenBank/DDBJ whole genome shotgun (WGS) entry which is preliminary data.</text>
</comment>
<dbReference type="GO" id="GO:0032259">
    <property type="term" value="P:methylation"/>
    <property type="evidence" value="ECO:0007669"/>
    <property type="project" value="UniProtKB-KW"/>
</dbReference>
<evidence type="ECO:0000259" key="4">
    <source>
        <dbReference type="Pfam" id="PF00303"/>
    </source>
</evidence>
<dbReference type="AlphaFoldDB" id="B5VRX1"/>
<keyword evidence="2" id="KW-0489">Methyltransferase</keyword>
<feature type="non-terminal residue" evidence="5">
    <location>
        <position position="164"/>
    </location>
</feature>
<feature type="domain" description="Thymidylate synthase/dCMP hydroxymethylase" evidence="4">
    <location>
        <begin position="11"/>
        <end position="164"/>
    </location>
</feature>
<dbReference type="PRINTS" id="PR00108">
    <property type="entry name" value="THYMDSNTHASE"/>
</dbReference>
<dbReference type="PANTHER" id="PTHR11548:SF2">
    <property type="entry name" value="THYMIDYLATE SYNTHASE"/>
    <property type="match status" value="1"/>
</dbReference>
<name>B5VRX1_YEAS6</name>
<proteinExistence type="predicted"/>
<gene>
    <name evidence="5" type="ORF">AWRI1631_152350</name>
</gene>
<dbReference type="PANTHER" id="PTHR11548">
    <property type="entry name" value="THYMIDYLATE SYNTHASE 1"/>
    <property type="match status" value="1"/>
</dbReference>
<dbReference type="InterPro" id="IPR023451">
    <property type="entry name" value="Thymidate_synth/dCMP_Mease_dom"/>
</dbReference>